<dbReference type="GO" id="GO:0005774">
    <property type="term" value="C:vacuolar membrane"/>
    <property type="evidence" value="ECO:0007669"/>
    <property type="project" value="TreeGrafter"/>
</dbReference>
<dbReference type="STRING" id="7395.A0A1A9V123"/>
<keyword evidence="3" id="KW-0677">Repeat</keyword>
<organism evidence="6 7">
    <name type="scientific">Glossina austeni</name>
    <name type="common">Savannah tsetse fly</name>
    <dbReference type="NCBI Taxonomy" id="7395"/>
    <lineage>
        <taxon>Eukaryota</taxon>
        <taxon>Metazoa</taxon>
        <taxon>Ecdysozoa</taxon>
        <taxon>Arthropoda</taxon>
        <taxon>Hexapoda</taxon>
        <taxon>Insecta</taxon>
        <taxon>Pterygota</taxon>
        <taxon>Neoptera</taxon>
        <taxon>Endopterygota</taxon>
        <taxon>Diptera</taxon>
        <taxon>Brachycera</taxon>
        <taxon>Muscomorpha</taxon>
        <taxon>Hippoboscoidea</taxon>
        <taxon>Glossinidae</taxon>
        <taxon>Glossina</taxon>
    </lineage>
</organism>
<dbReference type="GO" id="GO:0005829">
    <property type="term" value="C:cytosol"/>
    <property type="evidence" value="ECO:0007669"/>
    <property type="project" value="TreeGrafter"/>
</dbReference>
<dbReference type="VEuPathDB" id="VectorBase:GAUT022348"/>
<dbReference type="GO" id="GO:0034198">
    <property type="term" value="P:cellular response to amino acid starvation"/>
    <property type="evidence" value="ECO:0007669"/>
    <property type="project" value="TreeGrafter"/>
</dbReference>
<evidence type="ECO:0000256" key="4">
    <source>
        <dbReference type="ARBA" id="ARBA00040269"/>
    </source>
</evidence>
<dbReference type="PANTHER" id="PTHR46200:SF1">
    <property type="entry name" value="GATOR COMPLEX PROTEIN WDR24"/>
    <property type="match status" value="1"/>
</dbReference>
<evidence type="ECO:0000256" key="3">
    <source>
        <dbReference type="ARBA" id="ARBA00022737"/>
    </source>
</evidence>
<dbReference type="InterPro" id="IPR036322">
    <property type="entry name" value="WD40_repeat_dom_sf"/>
</dbReference>
<proteinExistence type="inferred from homology"/>
<dbReference type="SUPFAM" id="SSF50978">
    <property type="entry name" value="WD40 repeat-like"/>
    <property type="match status" value="1"/>
</dbReference>
<evidence type="ECO:0000313" key="6">
    <source>
        <dbReference type="EnsemblMetazoa" id="GAUT022348-PA"/>
    </source>
</evidence>
<dbReference type="AlphaFoldDB" id="A0A1A9V123"/>
<protein>
    <recommendedName>
        <fullName evidence="4">GATOR2 complex protein WDR24</fullName>
    </recommendedName>
</protein>
<evidence type="ECO:0000256" key="5">
    <source>
        <dbReference type="PROSITE-ProRule" id="PRU00221"/>
    </source>
</evidence>
<dbReference type="Gene3D" id="2.130.10.10">
    <property type="entry name" value="YVTN repeat-like/Quinoprotein amine dehydrogenase"/>
    <property type="match status" value="1"/>
</dbReference>
<dbReference type="PROSITE" id="PS50082">
    <property type="entry name" value="WD_REPEATS_2"/>
    <property type="match status" value="1"/>
</dbReference>
<keyword evidence="7" id="KW-1185">Reference proteome</keyword>
<dbReference type="SMART" id="SM00320">
    <property type="entry name" value="WD40"/>
    <property type="match status" value="2"/>
</dbReference>
<dbReference type="InterPro" id="IPR001680">
    <property type="entry name" value="WD40_rpt"/>
</dbReference>
<dbReference type="GO" id="GO:1904263">
    <property type="term" value="P:positive regulation of TORC1 signaling"/>
    <property type="evidence" value="ECO:0007669"/>
    <property type="project" value="TreeGrafter"/>
</dbReference>
<sequence length="116" mass="13172">MTTNAPVTFHSSEANILISGSQDGTIKCFDTHCDKTIYTFYSNSESFTSKSGEKCLLQFTAHSGPIYTCDWHSTNNWLATGSRDKQIKVLFEVWNMDVKNSLEYTIHTIYNKSNIN</sequence>
<reference evidence="6" key="1">
    <citation type="submission" date="2020-05" db="UniProtKB">
        <authorList>
            <consortium name="EnsemblMetazoa"/>
        </authorList>
    </citation>
    <scope>IDENTIFICATION</scope>
    <source>
        <strain evidence="6">TTRI</strain>
    </source>
</reference>
<dbReference type="InterPro" id="IPR037590">
    <property type="entry name" value="WDR24"/>
</dbReference>
<feature type="repeat" description="WD" evidence="5">
    <location>
        <begin position="59"/>
        <end position="89"/>
    </location>
</feature>
<evidence type="ECO:0000256" key="2">
    <source>
        <dbReference type="ARBA" id="ARBA00022574"/>
    </source>
</evidence>
<comment type="similarity">
    <text evidence="1">Belongs to the WD repeat WDR24 family.</text>
</comment>
<dbReference type="Proteomes" id="UP000078200">
    <property type="component" value="Unassembled WGS sequence"/>
</dbReference>
<dbReference type="PANTHER" id="PTHR46200">
    <property type="entry name" value="GATOR COMPLEX PROTEIN WDR24"/>
    <property type="match status" value="1"/>
</dbReference>
<dbReference type="GO" id="GO:0016239">
    <property type="term" value="P:positive regulation of macroautophagy"/>
    <property type="evidence" value="ECO:0007669"/>
    <property type="project" value="TreeGrafter"/>
</dbReference>
<name>A0A1A9V123_GLOAU</name>
<dbReference type="Pfam" id="PF00400">
    <property type="entry name" value="WD40"/>
    <property type="match status" value="2"/>
</dbReference>
<dbReference type="InterPro" id="IPR015943">
    <property type="entry name" value="WD40/YVTN_repeat-like_dom_sf"/>
</dbReference>
<accession>A0A1A9V123</accession>
<keyword evidence="2 5" id="KW-0853">WD repeat</keyword>
<dbReference type="GO" id="GO:0061700">
    <property type="term" value="C:GATOR2 complex"/>
    <property type="evidence" value="ECO:0007669"/>
    <property type="project" value="TreeGrafter"/>
</dbReference>
<evidence type="ECO:0000256" key="1">
    <source>
        <dbReference type="ARBA" id="ARBA00008134"/>
    </source>
</evidence>
<evidence type="ECO:0000313" key="7">
    <source>
        <dbReference type="Proteomes" id="UP000078200"/>
    </source>
</evidence>
<dbReference type="EnsemblMetazoa" id="GAUT022348-RA">
    <property type="protein sequence ID" value="GAUT022348-PA"/>
    <property type="gene ID" value="GAUT022348"/>
</dbReference>